<protein>
    <submittedName>
        <fullName evidence="1">Uncharacterized protein</fullName>
    </submittedName>
</protein>
<organism evidence="1 2">
    <name type="scientific">Brevundimonas intermedia</name>
    <dbReference type="NCBI Taxonomy" id="74315"/>
    <lineage>
        <taxon>Bacteria</taxon>
        <taxon>Pseudomonadati</taxon>
        <taxon>Pseudomonadota</taxon>
        <taxon>Alphaproteobacteria</taxon>
        <taxon>Caulobacterales</taxon>
        <taxon>Caulobacteraceae</taxon>
        <taxon>Brevundimonas</taxon>
    </lineage>
</organism>
<dbReference type="RefSeq" id="WP_271165704.1">
    <property type="nucleotide sequence ID" value="NZ_BSFD01000009.1"/>
</dbReference>
<evidence type="ECO:0000313" key="1">
    <source>
        <dbReference type="EMBL" id="GLK49509.1"/>
    </source>
</evidence>
<accession>A0ABQ5T9N1</accession>
<dbReference type="EMBL" id="BSFD01000009">
    <property type="protein sequence ID" value="GLK49509.1"/>
    <property type="molecule type" value="Genomic_DNA"/>
</dbReference>
<reference evidence="1" key="1">
    <citation type="journal article" date="2014" name="Int. J. Syst. Evol. Microbiol.">
        <title>Complete genome of a new Firmicutes species belonging to the dominant human colonic microbiota ('Ruminococcus bicirculans') reveals two chromosomes and a selective capacity to utilize plant glucans.</title>
        <authorList>
            <consortium name="NISC Comparative Sequencing Program"/>
            <person name="Wegmann U."/>
            <person name="Louis P."/>
            <person name="Goesmann A."/>
            <person name="Henrissat B."/>
            <person name="Duncan S.H."/>
            <person name="Flint H.J."/>
        </authorList>
    </citation>
    <scope>NUCLEOTIDE SEQUENCE</scope>
    <source>
        <strain evidence="1">VKM B-1499</strain>
    </source>
</reference>
<comment type="caution">
    <text evidence="1">The sequence shown here is derived from an EMBL/GenBank/DDBJ whole genome shotgun (WGS) entry which is preliminary data.</text>
</comment>
<gene>
    <name evidence="1" type="ORF">GCM10017620_24820</name>
</gene>
<keyword evidence="2" id="KW-1185">Reference proteome</keyword>
<reference evidence="1" key="2">
    <citation type="submission" date="2023-01" db="EMBL/GenBank/DDBJ databases">
        <authorList>
            <person name="Sun Q."/>
            <person name="Evtushenko L."/>
        </authorList>
    </citation>
    <scope>NUCLEOTIDE SEQUENCE</scope>
    <source>
        <strain evidence="1">VKM B-1499</strain>
    </source>
</reference>
<proteinExistence type="predicted"/>
<name>A0ABQ5T9N1_9CAUL</name>
<sequence length="69" mass="7203">MNVGLNDPSLMVVPEGRCERIDVFANAAGGVTIYQPDGLGEGPRSIALLPESVDLLIAGLLRVKAEVQG</sequence>
<evidence type="ECO:0000313" key="2">
    <source>
        <dbReference type="Proteomes" id="UP001143509"/>
    </source>
</evidence>
<dbReference type="Proteomes" id="UP001143509">
    <property type="component" value="Unassembled WGS sequence"/>
</dbReference>